<accession>A0A8S5RK66</accession>
<organism evidence="2">
    <name type="scientific">virus sp. ctBM815</name>
    <dbReference type="NCBI Taxonomy" id="2825806"/>
    <lineage>
        <taxon>Viruses</taxon>
    </lineage>
</organism>
<evidence type="ECO:0000256" key="1">
    <source>
        <dbReference type="SAM" id="Phobius"/>
    </source>
</evidence>
<proteinExistence type="predicted"/>
<reference evidence="2" key="1">
    <citation type="journal article" date="2021" name="Proc. Natl. Acad. Sci. U.S.A.">
        <title>A Catalog of Tens of Thousands of Viruses from Human Metagenomes Reveals Hidden Associations with Chronic Diseases.</title>
        <authorList>
            <person name="Tisza M.J."/>
            <person name="Buck C.B."/>
        </authorList>
    </citation>
    <scope>NUCLEOTIDE SEQUENCE</scope>
    <source>
        <strain evidence="2">CtBM815</strain>
    </source>
</reference>
<keyword evidence="1" id="KW-0812">Transmembrane</keyword>
<keyword evidence="1" id="KW-0472">Membrane</keyword>
<name>A0A8S5RK66_9VIRU</name>
<evidence type="ECO:0000313" key="2">
    <source>
        <dbReference type="EMBL" id="DAE31784.1"/>
    </source>
</evidence>
<protein>
    <submittedName>
        <fullName evidence="2">Uncharacterized protein</fullName>
    </submittedName>
</protein>
<dbReference type="EMBL" id="BK059109">
    <property type="protein sequence ID" value="DAE31784.1"/>
    <property type="molecule type" value="Genomic_DNA"/>
</dbReference>
<sequence length="44" mass="5218">MITITQDILVELLTNIEKFYILLAIILVQEMSIRLLILNRYLNI</sequence>
<feature type="transmembrane region" description="Helical" evidence="1">
    <location>
        <begin position="19"/>
        <end position="37"/>
    </location>
</feature>
<keyword evidence="1" id="KW-1133">Transmembrane helix</keyword>